<organism evidence="1 2">
    <name type="scientific">Bacteroides sedimenti</name>
    <dbReference type="NCBI Taxonomy" id="2136147"/>
    <lineage>
        <taxon>Bacteria</taxon>
        <taxon>Pseudomonadati</taxon>
        <taxon>Bacteroidota</taxon>
        <taxon>Bacteroidia</taxon>
        <taxon>Bacteroidales</taxon>
        <taxon>Bacteroidaceae</taxon>
        <taxon>Bacteroides</taxon>
    </lineage>
</organism>
<accession>A0ABM8IAS5</accession>
<dbReference type="EMBL" id="AP028055">
    <property type="protein sequence ID" value="BEG99118.1"/>
    <property type="molecule type" value="Genomic_DNA"/>
</dbReference>
<protein>
    <submittedName>
        <fullName evidence="1">Uncharacterized protein</fullName>
    </submittedName>
</protein>
<proteinExistence type="predicted"/>
<sequence length="61" mass="7423">MVLVRQIDNGEVIERGTTICINNKFIKSNNDIYKIDLENESYTYYKKTWYQQDRQGCFYKM</sequence>
<gene>
    <name evidence="1" type="ORF">BSYN_13830</name>
</gene>
<reference evidence="1 2" key="1">
    <citation type="submission" date="2023-04" db="EMBL/GenBank/DDBJ databases">
        <title>Draft genome sequence of acteroides sedimenti strain YN3PY1.</title>
        <authorList>
            <person name="Yoshida N."/>
        </authorList>
    </citation>
    <scope>NUCLEOTIDE SEQUENCE [LARGE SCALE GENOMIC DNA]</scope>
    <source>
        <strain evidence="1 2">YN3PY1</strain>
    </source>
</reference>
<name>A0ABM8IAS5_9BACE</name>
<evidence type="ECO:0000313" key="1">
    <source>
        <dbReference type="EMBL" id="BEG99118.1"/>
    </source>
</evidence>
<evidence type="ECO:0000313" key="2">
    <source>
        <dbReference type="Proteomes" id="UP001496674"/>
    </source>
</evidence>
<keyword evidence="2" id="KW-1185">Reference proteome</keyword>
<dbReference type="Proteomes" id="UP001496674">
    <property type="component" value="Chromosome"/>
</dbReference>